<dbReference type="Proteomes" id="UP001497623">
    <property type="component" value="Unassembled WGS sequence"/>
</dbReference>
<dbReference type="AlphaFoldDB" id="A0AAV2PN82"/>
<protein>
    <submittedName>
        <fullName evidence="1">Uncharacterized protein</fullName>
    </submittedName>
</protein>
<evidence type="ECO:0000313" key="2">
    <source>
        <dbReference type="Proteomes" id="UP001497623"/>
    </source>
</evidence>
<feature type="non-terminal residue" evidence="1">
    <location>
        <position position="1"/>
    </location>
</feature>
<accession>A0AAV2PN82</accession>
<reference evidence="1 2" key="1">
    <citation type="submission" date="2024-05" db="EMBL/GenBank/DDBJ databases">
        <authorList>
            <person name="Wallberg A."/>
        </authorList>
    </citation>
    <scope>NUCLEOTIDE SEQUENCE [LARGE SCALE GENOMIC DNA]</scope>
</reference>
<dbReference type="EMBL" id="CAXKWB010000455">
    <property type="protein sequence ID" value="CAL4060906.1"/>
    <property type="molecule type" value="Genomic_DNA"/>
</dbReference>
<sequence length="112" mass="12432">KCDPCKYQIIWLDSSEQALVSSMRDEVGSNLNIDLPNQNSIFNFQNSNLTSMNDTYLCSKSGVLPKYLWPVGEIQLMLIGHCCGPGKNVIIVKQHRPSPYMLTGANNRTGIG</sequence>
<keyword evidence="2" id="KW-1185">Reference proteome</keyword>
<organism evidence="1 2">
    <name type="scientific">Meganyctiphanes norvegica</name>
    <name type="common">Northern krill</name>
    <name type="synonym">Thysanopoda norvegica</name>
    <dbReference type="NCBI Taxonomy" id="48144"/>
    <lineage>
        <taxon>Eukaryota</taxon>
        <taxon>Metazoa</taxon>
        <taxon>Ecdysozoa</taxon>
        <taxon>Arthropoda</taxon>
        <taxon>Crustacea</taxon>
        <taxon>Multicrustacea</taxon>
        <taxon>Malacostraca</taxon>
        <taxon>Eumalacostraca</taxon>
        <taxon>Eucarida</taxon>
        <taxon>Euphausiacea</taxon>
        <taxon>Euphausiidae</taxon>
        <taxon>Meganyctiphanes</taxon>
    </lineage>
</organism>
<proteinExistence type="predicted"/>
<evidence type="ECO:0000313" key="1">
    <source>
        <dbReference type="EMBL" id="CAL4060906.1"/>
    </source>
</evidence>
<gene>
    <name evidence="1" type="ORF">MNOR_LOCUS1661</name>
</gene>
<comment type="caution">
    <text evidence="1">The sequence shown here is derived from an EMBL/GenBank/DDBJ whole genome shotgun (WGS) entry which is preliminary data.</text>
</comment>
<name>A0AAV2PN82_MEGNR</name>